<protein>
    <submittedName>
        <fullName evidence="1">Asparaginase</fullName>
    </submittedName>
</protein>
<dbReference type="Proteomes" id="UP000662111">
    <property type="component" value="Unassembled WGS sequence"/>
</dbReference>
<dbReference type="EMBL" id="BMLB01000006">
    <property type="protein sequence ID" value="GGK77056.1"/>
    <property type="molecule type" value="Genomic_DNA"/>
</dbReference>
<comment type="caution">
    <text evidence="1">The sequence shown here is derived from an EMBL/GenBank/DDBJ whole genome shotgun (WGS) entry which is preliminary data.</text>
</comment>
<reference evidence="2" key="1">
    <citation type="journal article" date="2019" name="Int. J. Syst. Evol. Microbiol.">
        <title>The Global Catalogue of Microorganisms (GCM) 10K type strain sequencing project: providing services to taxonomists for standard genome sequencing and annotation.</title>
        <authorList>
            <consortium name="The Broad Institute Genomics Platform"/>
            <consortium name="The Broad Institute Genome Sequencing Center for Infectious Disease"/>
            <person name="Wu L."/>
            <person name="Ma J."/>
        </authorList>
    </citation>
    <scope>NUCLEOTIDE SEQUENCE [LARGE SCALE GENOMIC DNA]</scope>
    <source>
        <strain evidence="2">CGMCC 1.5362</strain>
    </source>
</reference>
<keyword evidence="2" id="KW-1185">Reference proteome</keyword>
<dbReference type="Pfam" id="PF06089">
    <property type="entry name" value="Asparaginase_II"/>
    <property type="match status" value="1"/>
</dbReference>
<gene>
    <name evidence="1" type="ORF">GCM10011509_27110</name>
</gene>
<evidence type="ECO:0000313" key="1">
    <source>
        <dbReference type="EMBL" id="GGK77056.1"/>
    </source>
</evidence>
<dbReference type="PANTHER" id="PTHR42110:SF1">
    <property type="entry name" value="L-ASPARAGINASE, PUTATIVE (AFU_ORTHOLOGUE AFUA_3G11890)-RELATED"/>
    <property type="match status" value="1"/>
</dbReference>
<dbReference type="PANTHER" id="PTHR42110">
    <property type="entry name" value="L-ASPARAGINASE, PUTATIVE (AFU_ORTHOLOGUE AFUA_3G11890)-RELATED"/>
    <property type="match status" value="1"/>
</dbReference>
<name>A0ABQ2FAC8_9MICO</name>
<organism evidence="1 2">
    <name type="scientific">Ornithinimicrobium pekingense</name>
    <dbReference type="NCBI Taxonomy" id="384677"/>
    <lineage>
        <taxon>Bacteria</taxon>
        <taxon>Bacillati</taxon>
        <taxon>Actinomycetota</taxon>
        <taxon>Actinomycetes</taxon>
        <taxon>Micrococcales</taxon>
        <taxon>Ornithinimicrobiaceae</taxon>
        <taxon>Ornithinimicrobium</taxon>
    </lineage>
</organism>
<evidence type="ECO:0000313" key="2">
    <source>
        <dbReference type="Proteomes" id="UP000662111"/>
    </source>
</evidence>
<sequence length="346" mass="35344">MSTGMFTGTDKDAGMQHSPLADAPVVAHVVRSGFVESVHHGIVAATGPTGERVVSVGPVEAPILPRSSLKPLQAVAMLRAGADLSGELLALACASHSGEPFHLEGSRRILAAAGLEESALQNTPDRPLDEIERTRWVAEGRAPTSLAQNCSGKHSGMLAACVAAGWDTASYRERDHPLQRLTVEVVEELTGEQVSAVTVDGCGAPALAVSALGLARAFGRLAAADPATPEGRVADALRAHPEWVGGTGRDVTDLMRGVPGAIAKDGAESVYAVALADGSGVAVKVTDGSDRARVALTTAALRRLGATDLGAEVAGVLDALDSRAVVRGHGEPVGHVRALPLPGPTP</sequence>
<accession>A0ABQ2FAC8</accession>
<proteinExistence type="predicted"/>
<dbReference type="InterPro" id="IPR010349">
    <property type="entry name" value="Asparaginase_II"/>
</dbReference>